<evidence type="ECO:0000256" key="6">
    <source>
        <dbReference type="ARBA" id="ARBA00022840"/>
    </source>
</evidence>
<keyword evidence="7" id="KW-0238">DNA-binding</keyword>
<reference evidence="9" key="1">
    <citation type="submission" date="2019-08" db="EMBL/GenBank/DDBJ databases">
        <authorList>
            <person name="Kucharzyk K."/>
            <person name="Murdoch R.W."/>
            <person name="Higgins S."/>
            <person name="Loffler F."/>
        </authorList>
    </citation>
    <scope>NUCLEOTIDE SEQUENCE</scope>
</reference>
<protein>
    <submittedName>
        <fullName evidence="9">ATP-dependent helicase/deoxyribonuclease subunit B</fullName>
        <ecNumber evidence="9">3.1.-.-</ecNumber>
    </submittedName>
</protein>
<evidence type="ECO:0000256" key="5">
    <source>
        <dbReference type="ARBA" id="ARBA00022839"/>
    </source>
</evidence>
<dbReference type="InterPro" id="IPR027417">
    <property type="entry name" value="P-loop_NTPase"/>
</dbReference>
<dbReference type="EMBL" id="VSSQ01043339">
    <property type="protein sequence ID" value="MPM97009.1"/>
    <property type="molecule type" value="Genomic_DNA"/>
</dbReference>
<dbReference type="SUPFAM" id="SSF52540">
    <property type="entry name" value="P-loop containing nucleoside triphosphate hydrolases"/>
    <property type="match status" value="1"/>
</dbReference>
<evidence type="ECO:0000256" key="8">
    <source>
        <dbReference type="ARBA" id="ARBA00023204"/>
    </source>
</evidence>
<keyword evidence="3" id="KW-0227">DNA damage</keyword>
<keyword evidence="2" id="KW-0547">Nucleotide-binding</keyword>
<keyword evidence="6" id="KW-0067">ATP-binding</keyword>
<keyword evidence="8" id="KW-0234">DNA repair</keyword>
<dbReference type="GO" id="GO:0006281">
    <property type="term" value="P:DNA repair"/>
    <property type="evidence" value="ECO:0007669"/>
    <property type="project" value="UniProtKB-KW"/>
</dbReference>
<evidence type="ECO:0000256" key="3">
    <source>
        <dbReference type="ARBA" id="ARBA00022763"/>
    </source>
</evidence>
<dbReference type="GO" id="GO:0005524">
    <property type="term" value="F:ATP binding"/>
    <property type="evidence" value="ECO:0007669"/>
    <property type="project" value="UniProtKB-KW"/>
</dbReference>
<evidence type="ECO:0000256" key="1">
    <source>
        <dbReference type="ARBA" id="ARBA00022722"/>
    </source>
</evidence>
<comment type="caution">
    <text evidence="9">The sequence shown here is derived from an EMBL/GenBank/DDBJ whole genome shotgun (WGS) entry which is preliminary data.</text>
</comment>
<dbReference type="GO" id="GO:0003677">
    <property type="term" value="F:DNA binding"/>
    <property type="evidence" value="ECO:0007669"/>
    <property type="project" value="UniProtKB-KW"/>
</dbReference>
<dbReference type="AlphaFoldDB" id="A0A645E640"/>
<evidence type="ECO:0000313" key="9">
    <source>
        <dbReference type="EMBL" id="MPM97009.1"/>
    </source>
</evidence>
<keyword evidence="5" id="KW-0269">Exonuclease</keyword>
<keyword evidence="1" id="KW-0540">Nuclease</keyword>
<evidence type="ECO:0000256" key="2">
    <source>
        <dbReference type="ARBA" id="ARBA00022741"/>
    </source>
</evidence>
<dbReference type="Gene3D" id="3.40.50.300">
    <property type="entry name" value="P-loop containing nucleotide triphosphate hydrolases"/>
    <property type="match status" value="1"/>
</dbReference>
<gene>
    <name evidence="9" type="primary">addB_23</name>
    <name evidence="9" type="ORF">SDC9_144180</name>
</gene>
<dbReference type="GO" id="GO:0006310">
    <property type="term" value="P:DNA recombination"/>
    <property type="evidence" value="ECO:0007669"/>
    <property type="project" value="TreeGrafter"/>
</dbReference>
<keyword evidence="4 9" id="KW-0378">Hydrolase</keyword>
<keyword evidence="9" id="KW-0347">Helicase</keyword>
<evidence type="ECO:0000256" key="7">
    <source>
        <dbReference type="ARBA" id="ARBA00023125"/>
    </source>
</evidence>
<dbReference type="PANTHER" id="PTHR30591:SF1">
    <property type="entry name" value="RECBCD ENZYME SUBUNIT RECC"/>
    <property type="match status" value="1"/>
</dbReference>
<dbReference type="GO" id="GO:0004527">
    <property type="term" value="F:exonuclease activity"/>
    <property type="evidence" value="ECO:0007669"/>
    <property type="project" value="UniProtKB-KW"/>
</dbReference>
<sequence>MEFHENIKGKKTGKEMCHALYDFLMKLNIEEKTQALIQVFKEENLLDKVNEYRQIWDAIVDIMDQIAEVINEDKIDSEVFGRILKSGFEEYELGLIPPAIDQILVSSVQRIRSHDIKALYIVGVNDGVFPGAIADEGILTDLERESLRENGLELAKDTKSLAF</sequence>
<dbReference type="PANTHER" id="PTHR30591">
    <property type="entry name" value="RECBCD ENZYME SUBUNIT RECC"/>
    <property type="match status" value="1"/>
</dbReference>
<accession>A0A645E640</accession>
<dbReference type="GO" id="GO:0004386">
    <property type="term" value="F:helicase activity"/>
    <property type="evidence" value="ECO:0007669"/>
    <property type="project" value="UniProtKB-KW"/>
</dbReference>
<name>A0A645E640_9ZZZZ</name>
<evidence type="ECO:0000256" key="4">
    <source>
        <dbReference type="ARBA" id="ARBA00022801"/>
    </source>
</evidence>
<proteinExistence type="predicted"/>
<organism evidence="9">
    <name type="scientific">bioreactor metagenome</name>
    <dbReference type="NCBI Taxonomy" id="1076179"/>
    <lineage>
        <taxon>unclassified sequences</taxon>
        <taxon>metagenomes</taxon>
        <taxon>ecological metagenomes</taxon>
    </lineage>
</organism>
<dbReference type="EC" id="3.1.-.-" evidence="9"/>